<dbReference type="GO" id="GO:0016020">
    <property type="term" value="C:membrane"/>
    <property type="evidence" value="ECO:0007669"/>
    <property type="project" value="TreeGrafter"/>
</dbReference>
<feature type="transmembrane region" description="Helical" evidence="1">
    <location>
        <begin position="48"/>
        <end position="68"/>
    </location>
</feature>
<protein>
    <recommendedName>
        <fullName evidence="4">Steroid 5-alpha reductase C-terminal domain-containing protein</fullName>
    </recommendedName>
</protein>
<organism evidence="2 3">
    <name type="scientific">Psilocybe cf. subviscida</name>
    <dbReference type="NCBI Taxonomy" id="2480587"/>
    <lineage>
        <taxon>Eukaryota</taxon>
        <taxon>Fungi</taxon>
        <taxon>Dikarya</taxon>
        <taxon>Basidiomycota</taxon>
        <taxon>Agaricomycotina</taxon>
        <taxon>Agaricomycetes</taxon>
        <taxon>Agaricomycetidae</taxon>
        <taxon>Agaricales</taxon>
        <taxon>Agaricineae</taxon>
        <taxon>Strophariaceae</taxon>
        <taxon>Psilocybe</taxon>
    </lineage>
</organism>
<comment type="caution">
    <text evidence="2">The sequence shown here is derived from an EMBL/GenBank/DDBJ whole genome shotgun (WGS) entry which is preliminary data.</text>
</comment>
<keyword evidence="3" id="KW-1185">Reference proteome</keyword>
<feature type="transmembrane region" description="Helical" evidence="1">
    <location>
        <begin position="170"/>
        <end position="188"/>
    </location>
</feature>
<feature type="transmembrane region" description="Helical" evidence="1">
    <location>
        <begin position="137"/>
        <end position="158"/>
    </location>
</feature>
<dbReference type="PANTHER" id="PTHR32251:SF17">
    <property type="entry name" value="STEROID 5-ALPHA REDUCTASE C-TERMINAL DOMAIN-CONTAINING PROTEIN"/>
    <property type="match status" value="1"/>
</dbReference>
<evidence type="ECO:0000313" key="2">
    <source>
        <dbReference type="EMBL" id="KAF5327497.1"/>
    </source>
</evidence>
<evidence type="ECO:0008006" key="4">
    <source>
        <dbReference type="Google" id="ProtNLM"/>
    </source>
</evidence>
<keyword evidence="1" id="KW-0472">Membrane</keyword>
<proteinExistence type="predicted"/>
<dbReference type="Pfam" id="PF06966">
    <property type="entry name" value="DUF1295"/>
    <property type="match status" value="1"/>
</dbReference>
<keyword evidence="1" id="KW-0812">Transmembrane</keyword>
<dbReference type="PANTHER" id="PTHR32251">
    <property type="entry name" value="3-OXO-5-ALPHA-STEROID 4-DEHYDROGENASE"/>
    <property type="match status" value="1"/>
</dbReference>
<dbReference type="Gene3D" id="1.20.120.1630">
    <property type="match status" value="1"/>
</dbReference>
<sequence length="304" mass="33645">MTISIRVAISLSFSTTMAVFSRLLPTITSAYAVQALFALIFVPQQNEIYYDLCGAVGWMSSTALSLYYPALKAKYWTGIAGATIPAISSFAPRQVLLTAAVGLWSLRLGSFLAERAIKAGGDSRFDQIKKQPLKFTYYWIAQATWITLVGLPIFMVNALPARVHPALSRLDYLGLGIWGTSLLVEVIADRQKTKWRKAKNNKQHEEQFISSGLWSISRHPNYVGEVGIWAGIWTMAYSSLQSGAYPRGAPALAALSPLFTWFLIRNVSGVPPLERAGDKRFASNPKWAAYKASVPIFWPWGSTK</sequence>
<dbReference type="EMBL" id="JAACJJ010000014">
    <property type="protein sequence ID" value="KAF5327497.1"/>
    <property type="molecule type" value="Genomic_DNA"/>
</dbReference>
<dbReference type="OrthoDB" id="67965at2759"/>
<name>A0A8H5BQ58_9AGAR</name>
<accession>A0A8H5BQ58</accession>
<evidence type="ECO:0000313" key="3">
    <source>
        <dbReference type="Proteomes" id="UP000567179"/>
    </source>
</evidence>
<dbReference type="PROSITE" id="PS50244">
    <property type="entry name" value="S5A_REDUCTASE"/>
    <property type="match status" value="1"/>
</dbReference>
<dbReference type="AlphaFoldDB" id="A0A8H5BQ58"/>
<keyword evidence="1" id="KW-1133">Transmembrane helix</keyword>
<evidence type="ECO:0000256" key="1">
    <source>
        <dbReference type="SAM" id="Phobius"/>
    </source>
</evidence>
<dbReference type="InterPro" id="IPR010721">
    <property type="entry name" value="UstE-like"/>
</dbReference>
<reference evidence="2 3" key="1">
    <citation type="journal article" date="2020" name="ISME J.">
        <title>Uncovering the hidden diversity of litter-decomposition mechanisms in mushroom-forming fungi.</title>
        <authorList>
            <person name="Floudas D."/>
            <person name="Bentzer J."/>
            <person name="Ahren D."/>
            <person name="Johansson T."/>
            <person name="Persson P."/>
            <person name="Tunlid A."/>
        </authorList>
    </citation>
    <scope>NUCLEOTIDE SEQUENCE [LARGE SCALE GENOMIC DNA]</scope>
    <source>
        <strain evidence="2 3">CBS 101986</strain>
    </source>
</reference>
<dbReference type="Proteomes" id="UP000567179">
    <property type="component" value="Unassembled WGS sequence"/>
</dbReference>
<gene>
    <name evidence="2" type="ORF">D9619_004427</name>
</gene>